<evidence type="ECO:0000313" key="2">
    <source>
        <dbReference type="Proteomes" id="UP000187001"/>
    </source>
</evidence>
<dbReference type="RefSeq" id="WP_076204773.1">
    <property type="nucleotide sequence ID" value="NZ_MBER01000054.1"/>
</dbReference>
<reference evidence="1 2" key="1">
    <citation type="submission" date="2016-07" db="EMBL/GenBank/DDBJ databases">
        <authorList>
            <person name="Sutton G."/>
            <person name="Brinkac L."/>
            <person name="Sanka R."/>
            <person name="Adams M."/>
            <person name="Lau E."/>
            <person name="Kumar A."/>
            <person name="Macaden R."/>
        </authorList>
    </citation>
    <scope>NUCLEOTIDE SEQUENCE [LARGE SCALE GENOMIC DNA]</scope>
    <source>
        <strain evidence="1 2">GA-0871</strain>
    </source>
</reference>
<dbReference type="Proteomes" id="UP000187001">
    <property type="component" value="Unassembled WGS sequence"/>
</dbReference>
<name>A0ABD6QNX3_MYCFO</name>
<dbReference type="EMBL" id="MBER01000054">
    <property type="protein sequence ID" value="OMC46877.1"/>
    <property type="molecule type" value="Genomic_DNA"/>
</dbReference>
<dbReference type="AlphaFoldDB" id="A0ABD6QNX3"/>
<evidence type="ECO:0000313" key="1">
    <source>
        <dbReference type="EMBL" id="OMC46877.1"/>
    </source>
</evidence>
<accession>A0ABD6QNX3</accession>
<proteinExistence type="predicted"/>
<comment type="caution">
    <text evidence="1">The sequence shown here is derived from an EMBL/GenBank/DDBJ whole genome shotgun (WGS) entry which is preliminary data.</text>
</comment>
<organism evidence="1 2">
    <name type="scientific">Mycolicibacterium fortuitum</name>
    <name type="common">Mycobacterium fortuitum</name>
    <dbReference type="NCBI Taxonomy" id="1766"/>
    <lineage>
        <taxon>Bacteria</taxon>
        <taxon>Bacillati</taxon>
        <taxon>Actinomycetota</taxon>
        <taxon>Actinomycetes</taxon>
        <taxon>Mycobacteriales</taxon>
        <taxon>Mycobacteriaceae</taxon>
        <taxon>Mycolicibacterium</taxon>
    </lineage>
</organism>
<protein>
    <submittedName>
        <fullName evidence="1">Uncharacterized protein</fullName>
    </submittedName>
</protein>
<gene>
    <name evidence="1" type="ORF">A5742_25430</name>
</gene>
<sequence length="109" mass="12511">MPDRVDRIAQILRCSGVLLPNDYTPTWDYNRKITELAAQIDTELHPVIETVDELDTLPFHTVIQRDMPRSLPLWKANHFWCSGDRLLMLSEVAPQLPARVLYVPGDDDA</sequence>